<dbReference type="RefSeq" id="XP_008861774.1">
    <property type="nucleotide sequence ID" value="XM_008863552.1"/>
</dbReference>
<proteinExistence type="predicted"/>
<dbReference type="EMBL" id="KI913952">
    <property type="protein sequence ID" value="ETW10363.1"/>
    <property type="molecule type" value="Genomic_DNA"/>
</dbReference>
<dbReference type="OrthoDB" id="106662at2759"/>
<evidence type="ECO:0008006" key="3">
    <source>
        <dbReference type="Google" id="ProtNLM"/>
    </source>
</evidence>
<organism evidence="2">
    <name type="scientific">Aphanomyces invadans</name>
    <dbReference type="NCBI Taxonomy" id="157072"/>
    <lineage>
        <taxon>Eukaryota</taxon>
        <taxon>Sar</taxon>
        <taxon>Stramenopiles</taxon>
        <taxon>Oomycota</taxon>
        <taxon>Saprolegniomycetes</taxon>
        <taxon>Saprolegniales</taxon>
        <taxon>Verrucalvaceae</taxon>
        <taxon>Aphanomyces</taxon>
    </lineage>
</organism>
<accession>A0A024UXG3</accession>
<evidence type="ECO:0000256" key="1">
    <source>
        <dbReference type="SAM" id="MobiDB-lite"/>
    </source>
</evidence>
<evidence type="ECO:0000313" key="2">
    <source>
        <dbReference type="EMBL" id="ETW10363.1"/>
    </source>
</evidence>
<sequence>MDIVDDDLSEQGPTQDAPAPDIQEKKWWTDDDDTILLTQVNNERPFMQRKDTTKAWESMAATLRSVATQVQRWATQQFGQSVHITIIRRILKDERTIESYNIIEESAKCRFNFQRPKYSEHQEAALFPRLD</sequence>
<reference evidence="2" key="1">
    <citation type="submission" date="2013-12" db="EMBL/GenBank/DDBJ databases">
        <title>The Genome Sequence of Aphanomyces invadans NJM9701.</title>
        <authorList>
            <consortium name="The Broad Institute Genomics Platform"/>
            <person name="Russ C."/>
            <person name="Tyler B."/>
            <person name="van West P."/>
            <person name="Dieguez-Uribeondo J."/>
            <person name="Young S.K."/>
            <person name="Zeng Q."/>
            <person name="Gargeya S."/>
            <person name="Fitzgerald M."/>
            <person name="Abouelleil A."/>
            <person name="Alvarado L."/>
            <person name="Chapman S.B."/>
            <person name="Gainer-Dewar J."/>
            <person name="Goldberg J."/>
            <person name="Griggs A."/>
            <person name="Gujja S."/>
            <person name="Hansen M."/>
            <person name="Howarth C."/>
            <person name="Imamovic A."/>
            <person name="Ireland A."/>
            <person name="Larimer J."/>
            <person name="McCowan C."/>
            <person name="Murphy C."/>
            <person name="Pearson M."/>
            <person name="Poon T.W."/>
            <person name="Priest M."/>
            <person name="Roberts A."/>
            <person name="Saif S."/>
            <person name="Shea T."/>
            <person name="Sykes S."/>
            <person name="Wortman J."/>
            <person name="Nusbaum C."/>
            <person name="Birren B."/>
        </authorList>
    </citation>
    <scope>NUCLEOTIDE SEQUENCE [LARGE SCALE GENOMIC DNA]</scope>
    <source>
        <strain evidence="2">NJM9701</strain>
    </source>
</reference>
<dbReference type="GeneID" id="20077734"/>
<feature type="region of interest" description="Disordered" evidence="1">
    <location>
        <begin position="1"/>
        <end position="25"/>
    </location>
</feature>
<name>A0A024UXG3_9STRA</name>
<dbReference type="VEuPathDB" id="FungiDB:H310_00684"/>
<gene>
    <name evidence="2" type="ORF">H310_00684</name>
</gene>
<protein>
    <recommendedName>
        <fullName evidence="3">Myb-like domain-containing protein</fullName>
    </recommendedName>
</protein>
<dbReference type="AlphaFoldDB" id="A0A024UXG3"/>